<reference evidence="2" key="1">
    <citation type="submission" date="2023-06" db="EMBL/GenBank/DDBJ databases">
        <title>Male Hemibagrus guttatus genome.</title>
        <authorList>
            <person name="Bian C."/>
        </authorList>
    </citation>
    <scope>NUCLEOTIDE SEQUENCE</scope>
    <source>
        <strain evidence="2">Male_cb2023</strain>
        <tissue evidence="2">Muscle</tissue>
    </source>
</reference>
<dbReference type="EMBL" id="JAUCMX010000020">
    <property type="protein sequence ID" value="KAK3515438.1"/>
    <property type="molecule type" value="Genomic_DNA"/>
</dbReference>
<name>A0AAE0UQT2_9TELE</name>
<dbReference type="InterPro" id="IPR050143">
    <property type="entry name" value="TRIM/RBCC"/>
</dbReference>
<feature type="coiled-coil region" evidence="1">
    <location>
        <begin position="111"/>
        <end position="152"/>
    </location>
</feature>
<protein>
    <submittedName>
        <fullName evidence="2">Uncharacterized protein</fullName>
    </submittedName>
</protein>
<accession>A0AAE0UQT2</accession>
<keyword evidence="3" id="KW-1185">Reference proteome</keyword>
<proteinExistence type="predicted"/>
<dbReference type="AlphaFoldDB" id="A0AAE0UQT2"/>
<gene>
    <name evidence="2" type="ORF">QTP70_020344</name>
</gene>
<keyword evidence="1" id="KW-0175">Coiled coil</keyword>
<comment type="caution">
    <text evidence="2">The sequence shown here is derived from an EMBL/GenBank/DDBJ whole genome shotgun (WGS) entry which is preliminary data.</text>
</comment>
<organism evidence="2 3">
    <name type="scientific">Hemibagrus guttatus</name>
    <dbReference type="NCBI Taxonomy" id="175788"/>
    <lineage>
        <taxon>Eukaryota</taxon>
        <taxon>Metazoa</taxon>
        <taxon>Chordata</taxon>
        <taxon>Craniata</taxon>
        <taxon>Vertebrata</taxon>
        <taxon>Euteleostomi</taxon>
        <taxon>Actinopterygii</taxon>
        <taxon>Neopterygii</taxon>
        <taxon>Teleostei</taxon>
        <taxon>Ostariophysi</taxon>
        <taxon>Siluriformes</taxon>
        <taxon>Bagridae</taxon>
        <taxon>Hemibagrus</taxon>
    </lineage>
</organism>
<feature type="non-terminal residue" evidence="2">
    <location>
        <position position="1"/>
    </location>
</feature>
<evidence type="ECO:0000313" key="2">
    <source>
        <dbReference type="EMBL" id="KAK3515438.1"/>
    </source>
</evidence>
<dbReference type="PANTHER" id="PTHR24103">
    <property type="entry name" value="E3 UBIQUITIN-PROTEIN LIGASE TRIM"/>
    <property type="match status" value="1"/>
</dbReference>
<evidence type="ECO:0000313" key="3">
    <source>
        <dbReference type="Proteomes" id="UP001274896"/>
    </source>
</evidence>
<evidence type="ECO:0000256" key="1">
    <source>
        <dbReference type="SAM" id="Coils"/>
    </source>
</evidence>
<dbReference type="Proteomes" id="UP001274896">
    <property type="component" value="Unassembled WGS sequence"/>
</dbReference>
<sequence>MPRALNRTAAYTVNNLNSSVWKINSLYVRFFQISQEHYDHECYPIDEAADHYRKELNTALKPLQETLDCFSQVKQSYHKATAHIRRQVMHTEQQIRNEFQKLYQFLRFEEAKRLLALRQEEEQKIQMMEEKLEEINSDMSSLLKLIRAIEEDMWTEDLLFIQ</sequence>